<evidence type="ECO:0000313" key="4">
    <source>
        <dbReference type="EMBL" id="PHO17096.1"/>
    </source>
</evidence>
<accession>A0A2G1DFI7</accession>
<proteinExistence type="predicted"/>
<dbReference type="CDD" id="cd01948">
    <property type="entry name" value="EAL"/>
    <property type="match status" value="1"/>
</dbReference>
<dbReference type="Gene3D" id="3.20.20.450">
    <property type="entry name" value="EAL domain"/>
    <property type="match status" value="1"/>
</dbReference>
<evidence type="ECO:0000259" key="2">
    <source>
        <dbReference type="PROSITE" id="PS50887"/>
    </source>
</evidence>
<dbReference type="Proteomes" id="UP000221222">
    <property type="component" value="Unassembled WGS sequence"/>
</dbReference>
<dbReference type="SUPFAM" id="SSF54631">
    <property type="entry name" value="CBS-domain pair"/>
    <property type="match status" value="1"/>
</dbReference>
<keyword evidence="5" id="KW-1185">Reference proteome</keyword>
<evidence type="ECO:0000313" key="5">
    <source>
        <dbReference type="Proteomes" id="UP000221222"/>
    </source>
</evidence>
<feature type="domain" description="GGDEF" evidence="2">
    <location>
        <begin position="432"/>
        <end position="583"/>
    </location>
</feature>
<dbReference type="SMART" id="SM00267">
    <property type="entry name" value="GGDEF"/>
    <property type="match status" value="1"/>
</dbReference>
<evidence type="ECO:0000313" key="3">
    <source>
        <dbReference type="EMBL" id="AXX91227.1"/>
    </source>
</evidence>
<dbReference type="InterPro" id="IPR000160">
    <property type="entry name" value="GGDEF_dom"/>
</dbReference>
<dbReference type="InterPro" id="IPR043128">
    <property type="entry name" value="Rev_trsase/Diguanyl_cyclase"/>
</dbReference>
<dbReference type="CDD" id="cd01949">
    <property type="entry name" value="GGDEF"/>
    <property type="match status" value="1"/>
</dbReference>
<dbReference type="AlphaFoldDB" id="A0A2G1DFI7"/>
<sequence length="583" mass="67619">MSIAKLDKEKELLLLIDKLDYAFQPIVNTRTGKIYAVEALIRGYQNLGFKTIPDLFDNLFDKELLYKVDLILRKKAFKKFNHIKIYNLKLFYNLDNRLLYMPDFKEGNTSLILKELNIKEESICFEITENGTMQNKLMINKILNNYKNEGFHIAIDDFGTGISGLELLYLSEAHFIKLDRFFIRNINKDSRKKLFCSSIVDMAHVMGIKVIAEGIEDIGEYYTCKDIDIDFIQGFLIARPTLNIAEIKDSYENVPNLFKNDKRKSNNNLIDKTYIQYIEPLNINSTLHDLFLYFKEFPTNTFVPITDENSALVGVIYEVDIKKLSYSQYGMSLAQNKSFRSKLSTYIRSSLSIEVSWGIDKTLEMFNLRGNESKGIFVTKDNCYLGFINVNNLLSLSYKRNIEIAQNQNPLTKLPGNNQIDKFIQDSFKENQKTHIVYFDFNDFKPFNDYYGFRQGDRAILIFSELLQKELNKSSLIAHIGGDDFFVGFRNLDYKEVYEQINEIQILFKNSVSSLYNDEDIENGYIKTKDRFGEIREFDLLSVSSAIIEINQNSNSKNLDTILGKIKKASKQMKNPLGISILL</sequence>
<feature type="domain" description="EAL" evidence="1">
    <location>
        <begin position="3"/>
        <end position="254"/>
    </location>
</feature>
<dbReference type="NCBIfam" id="TIGR00254">
    <property type="entry name" value="GGDEF"/>
    <property type="match status" value="1"/>
</dbReference>
<dbReference type="InterPro" id="IPR035919">
    <property type="entry name" value="EAL_sf"/>
</dbReference>
<dbReference type="PROSITE" id="PS50887">
    <property type="entry name" value="GGDEF"/>
    <property type="match status" value="1"/>
</dbReference>
<dbReference type="Pfam" id="PF00563">
    <property type="entry name" value="EAL"/>
    <property type="match status" value="1"/>
</dbReference>
<organism evidence="4 5">
    <name type="scientific">Malaciobacter molluscorum LMG 25693</name>
    <dbReference type="NCBI Taxonomy" id="870501"/>
    <lineage>
        <taxon>Bacteria</taxon>
        <taxon>Pseudomonadati</taxon>
        <taxon>Campylobacterota</taxon>
        <taxon>Epsilonproteobacteria</taxon>
        <taxon>Campylobacterales</taxon>
        <taxon>Arcobacteraceae</taxon>
        <taxon>Malaciobacter</taxon>
    </lineage>
</organism>
<dbReference type="PANTHER" id="PTHR33121">
    <property type="entry name" value="CYCLIC DI-GMP PHOSPHODIESTERASE PDEF"/>
    <property type="match status" value="1"/>
</dbReference>
<dbReference type="InterPro" id="IPR046342">
    <property type="entry name" value="CBS_dom_sf"/>
</dbReference>
<dbReference type="PANTHER" id="PTHR33121:SF76">
    <property type="entry name" value="SIGNALING PROTEIN"/>
    <property type="match status" value="1"/>
</dbReference>
<dbReference type="Proteomes" id="UP000262712">
    <property type="component" value="Chromosome"/>
</dbReference>
<dbReference type="EMBL" id="CP032098">
    <property type="protein sequence ID" value="AXX91227.1"/>
    <property type="molecule type" value="Genomic_DNA"/>
</dbReference>
<dbReference type="InterPro" id="IPR001633">
    <property type="entry name" value="EAL_dom"/>
</dbReference>
<name>A0A2G1DFI7_9BACT</name>
<dbReference type="Pfam" id="PF00990">
    <property type="entry name" value="GGDEF"/>
    <property type="match status" value="1"/>
</dbReference>
<protein>
    <submittedName>
        <fullName evidence="3">Diguanylate cyclase/phosphodiesterase</fullName>
    </submittedName>
    <submittedName>
        <fullName evidence="4">GGDEF domain-containing protein</fullName>
    </submittedName>
</protein>
<dbReference type="KEGG" id="amol:AMOL_0203"/>
<dbReference type="GO" id="GO:0071111">
    <property type="term" value="F:cyclic-guanylate-specific phosphodiesterase activity"/>
    <property type="evidence" value="ECO:0007669"/>
    <property type="project" value="InterPro"/>
</dbReference>
<dbReference type="SUPFAM" id="SSF141868">
    <property type="entry name" value="EAL domain-like"/>
    <property type="match status" value="1"/>
</dbReference>
<dbReference type="SUPFAM" id="SSF55073">
    <property type="entry name" value="Nucleotide cyclase"/>
    <property type="match status" value="1"/>
</dbReference>
<dbReference type="InterPro" id="IPR050706">
    <property type="entry name" value="Cyclic-di-GMP_PDE-like"/>
</dbReference>
<dbReference type="RefSeq" id="WP_099343416.1">
    <property type="nucleotide sequence ID" value="NZ_CP032098.1"/>
</dbReference>
<gene>
    <name evidence="3" type="ORF">AMOL_0203</name>
    <name evidence="4" type="ORF">CPU12_12280</name>
</gene>
<reference evidence="3 6" key="2">
    <citation type="submission" date="2018-08" db="EMBL/GenBank/DDBJ databases">
        <title>Complete genome of the Arcobacter molluscorum type strain LMG 25693.</title>
        <authorList>
            <person name="Miller W.G."/>
            <person name="Yee E."/>
            <person name="Bono J.L."/>
        </authorList>
    </citation>
    <scope>NUCLEOTIDE SEQUENCE [LARGE SCALE GENOMIC DNA]</scope>
    <source>
        <strain evidence="3 6">CECT 7696</strain>
    </source>
</reference>
<evidence type="ECO:0000259" key="1">
    <source>
        <dbReference type="PROSITE" id="PS50883"/>
    </source>
</evidence>
<reference evidence="4 5" key="1">
    <citation type="submission" date="2017-09" db="EMBL/GenBank/DDBJ databases">
        <title>Arcobacter canalis sp. nov., a new species isolated from a water canal contaminated with urban sewage.</title>
        <authorList>
            <person name="Perez-Cataluna A."/>
            <person name="Salas-Masso N."/>
            <person name="Figueras M.J."/>
        </authorList>
    </citation>
    <scope>NUCLEOTIDE SEQUENCE [LARGE SCALE GENOMIC DNA]</scope>
    <source>
        <strain evidence="4 5">F98-3</strain>
    </source>
</reference>
<evidence type="ECO:0000313" key="6">
    <source>
        <dbReference type="Proteomes" id="UP000262712"/>
    </source>
</evidence>
<dbReference type="Gene3D" id="3.30.70.270">
    <property type="match status" value="1"/>
</dbReference>
<dbReference type="InterPro" id="IPR029787">
    <property type="entry name" value="Nucleotide_cyclase"/>
</dbReference>
<dbReference type="PROSITE" id="PS50883">
    <property type="entry name" value="EAL"/>
    <property type="match status" value="1"/>
</dbReference>
<dbReference type="SMART" id="SM00052">
    <property type="entry name" value="EAL"/>
    <property type="match status" value="1"/>
</dbReference>
<dbReference type="EMBL" id="NXFY01000024">
    <property type="protein sequence ID" value="PHO17096.1"/>
    <property type="molecule type" value="Genomic_DNA"/>
</dbReference>